<gene>
    <name evidence="4" type="ORF">MED297_12672</name>
</gene>
<dbReference type="PANTHER" id="PTHR16301:SF20">
    <property type="entry name" value="IMPACT FAMILY MEMBER YIGZ"/>
    <property type="match status" value="1"/>
</dbReference>
<dbReference type="SUPFAM" id="SSF54211">
    <property type="entry name" value="Ribosomal protein S5 domain 2-like"/>
    <property type="match status" value="1"/>
</dbReference>
<evidence type="ECO:0008006" key="6">
    <source>
        <dbReference type="Google" id="ProtNLM"/>
    </source>
</evidence>
<comment type="caution">
    <text evidence="4">The sequence shown here is derived from an EMBL/GenBank/DDBJ whole genome shotgun (WGS) entry which is preliminary data.</text>
</comment>
<dbReference type="InterPro" id="IPR035647">
    <property type="entry name" value="EFG_III/V"/>
</dbReference>
<dbReference type="GO" id="GO:0005737">
    <property type="term" value="C:cytoplasm"/>
    <property type="evidence" value="ECO:0007669"/>
    <property type="project" value="TreeGrafter"/>
</dbReference>
<dbReference type="Pfam" id="PF09186">
    <property type="entry name" value="DUF1949"/>
    <property type="match status" value="1"/>
</dbReference>
<dbReference type="SUPFAM" id="SSF54980">
    <property type="entry name" value="EF-G C-terminal domain-like"/>
    <property type="match status" value="1"/>
</dbReference>
<accession>A4BEA6</accession>
<dbReference type="RefSeq" id="WP_008042315.1">
    <property type="nucleotide sequence ID" value="NZ_CH724149.1"/>
</dbReference>
<evidence type="ECO:0000259" key="2">
    <source>
        <dbReference type="Pfam" id="PF01205"/>
    </source>
</evidence>
<comment type="similarity">
    <text evidence="1">Belongs to the IMPACT family.</text>
</comment>
<organism evidence="4 5">
    <name type="scientific">Reinekea blandensis MED297</name>
    <dbReference type="NCBI Taxonomy" id="314283"/>
    <lineage>
        <taxon>Bacteria</taxon>
        <taxon>Pseudomonadati</taxon>
        <taxon>Pseudomonadota</taxon>
        <taxon>Gammaproteobacteria</taxon>
        <taxon>Oceanospirillales</taxon>
        <taxon>Saccharospirillaceae</taxon>
        <taxon>Reinekea</taxon>
    </lineage>
</organism>
<keyword evidence="5" id="KW-1185">Reference proteome</keyword>
<dbReference type="STRING" id="314283.MED297_12672"/>
<evidence type="ECO:0000313" key="4">
    <source>
        <dbReference type="EMBL" id="EAR09584.1"/>
    </source>
</evidence>
<proteinExistence type="inferred from homology"/>
<dbReference type="GO" id="GO:0017111">
    <property type="term" value="F:ribonucleoside triphosphate phosphatase activity"/>
    <property type="evidence" value="ECO:0007669"/>
    <property type="project" value="UniProtKB-ARBA"/>
</dbReference>
<dbReference type="InterPro" id="IPR036956">
    <property type="entry name" value="Impact_N_sf"/>
</dbReference>
<feature type="domain" description="UPF0029" evidence="3">
    <location>
        <begin position="134"/>
        <end position="184"/>
    </location>
</feature>
<dbReference type="GO" id="GO:0006446">
    <property type="term" value="P:regulation of translational initiation"/>
    <property type="evidence" value="ECO:0007669"/>
    <property type="project" value="TreeGrafter"/>
</dbReference>
<evidence type="ECO:0000256" key="1">
    <source>
        <dbReference type="ARBA" id="ARBA00007665"/>
    </source>
</evidence>
<evidence type="ECO:0000313" key="5">
    <source>
        <dbReference type="Proteomes" id="UP000005953"/>
    </source>
</evidence>
<dbReference type="GO" id="GO:0032561">
    <property type="term" value="F:guanyl ribonucleotide binding"/>
    <property type="evidence" value="ECO:0007669"/>
    <property type="project" value="UniProtKB-ARBA"/>
</dbReference>
<dbReference type="Gene3D" id="3.30.230.30">
    <property type="entry name" value="Impact, N-terminal domain"/>
    <property type="match status" value="1"/>
</dbReference>
<dbReference type="InterPro" id="IPR001498">
    <property type="entry name" value="Impact_N"/>
</dbReference>
<dbReference type="AlphaFoldDB" id="A4BEA6"/>
<sequence length="198" mass="21856">MSKTLSAPVYTELEIKKSRFLCWFEPIESVEQVKQRLEAIRQQHLDARHVCYAFYVNNNSGMGDDGEPSGTAGRPMFNVIAHKDLHNVLAVVVRYFGGIKLGAGGLSRAYGGAVSQAAEQAEFVVLEASHQLKLSFPFALESQIRRVLSRYELTLDAPAYSDRVSATVTVTDSQVEALQQDLQALAPADPDLVVERED</sequence>
<dbReference type="GO" id="GO:0043168">
    <property type="term" value="F:anion binding"/>
    <property type="evidence" value="ECO:0007669"/>
    <property type="project" value="UniProtKB-ARBA"/>
</dbReference>
<dbReference type="InterPro" id="IPR020568">
    <property type="entry name" value="Ribosomal_Su5_D2-typ_SF"/>
</dbReference>
<dbReference type="EMBL" id="AAOE01000009">
    <property type="protein sequence ID" value="EAR09584.1"/>
    <property type="molecule type" value="Genomic_DNA"/>
</dbReference>
<dbReference type="Proteomes" id="UP000005953">
    <property type="component" value="Unassembled WGS sequence"/>
</dbReference>
<protein>
    <recommendedName>
        <fullName evidence="6">Impact N-terminal domain-containing protein</fullName>
    </recommendedName>
</protein>
<reference evidence="4 5" key="1">
    <citation type="submission" date="2006-02" db="EMBL/GenBank/DDBJ databases">
        <authorList>
            <person name="Pinhassi J."/>
            <person name="Pedros-Alio C."/>
            <person name="Ferriera S."/>
            <person name="Johnson J."/>
            <person name="Kravitz S."/>
            <person name="Halpern A."/>
            <person name="Remington K."/>
            <person name="Beeson K."/>
            <person name="Tran B."/>
            <person name="Rogers Y.-H."/>
            <person name="Friedman R."/>
            <person name="Venter J.C."/>
        </authorList>
    </citation>
    <scope>NUCLEOTIDE SEQUENCE [LARGE SCALE GENOMIC DNA]</scope>
    <source>
        <strain evidence="4 5">MED297</strain>
    </source>
</reference>
<dbReference type="OrthoDB" id="9813771at2"/>
<dbReference type="HOGENOM" id="CLU_083552_0_0_6"/>
<evidence type="ECO:0000259" key="3">
    <source>
        <dbReference type="Pfam" id="PF09186"/>
    </source>
</evidence>
<name>A4BEA6_9GAMM</name>
<dbReference type="InterPro" id="IPR015269">
    <property type="entry name" value="UPF0029_Impact_C"/>
</dbReference>
<dbReference type="InterPro" id="IPR023582">
    <property type="entry name" value="Impact"/>
</dbReference>
<dbReference type="PANTHER" id="PTHR16301">
    <property type="entry name" value="IMPACT-RELATED"/>
    <property type="match status" value="1"/>
</dbReference>
<feature type="domain" description="Impact N-terminal" evidence="2">
    <location>
        <begin position="16"/>
        <end position="117"/>
    </location>
</feature>
<dbReference type="Pfam" id="PF01205">
    <property type="entry name" value="Impact_N"/>
    <property type="match status" value="1"/>
</dbReference>